<keyword evidence="8 12" id="KW-0862">Zinc</keyword>
<feature type="binding site" evidence="12">
    <location>
        <position position="235"/>
    </location>
    <ligand>
        <name>Zn(2+)</name>
        <dbReference type="ChEBI" id="CHEBI:29105"/>
    </ligand>
</feature>
<evidence type="ECO:0000256" key="1">
    <source>
        <dbReference type="ARBA" id="ARBA00004496"/>
    </source>
</evidence>
<keyword evidence="11 12" id="KW-0030">Aminoacyl-tRNA synthetase</keyword>
<comment type="cofactor">
    <cofactor evidence="12">
        <name>Zn(2+)</name>
        <dbReference type="ChEBI" id="CHEBI:29105"/>
    </cofactor>
    <text evidence="12">Binds 1 zinc ion per subunit.</text>
</comment>
<dbReference type="SMART" id="SM00840">
    <property type="entry name" value="DALR_2"/>
    <property type="match status" value="1"/>
</dbReference>
<keyword evidence="6 12" id="KW-0479">Metal-binding</keyword>
<keyword evidence="4 12" id="KW-0963">Cytoplasm</keyword>
<evidence type="ECO:0000256" key="6">
    <source>
        <dbReference type="ARBA" id="ARBA00022723"/>
    </source>
</evidence>
<dbReference type="InterPro" id="IPR024909">
    <property type="entry name" value="Cys-tRNA/MSH_ligase"/>
</dbReference>
<dbReference type="EC" id="6.1.1.16" evidence="12"/>
<dbReference type="Pfam" id="PF09190">
    <property type="entry name" value="DALR_2"/>
    <property type="match status" value="1"/>
</dbReference>
<evidence type="ECO:0000256" key="3">
    <source>
        <dbReference type="ARBA" id="ARBA00011245"/>
    </source>
</evidence>
<dbReference type="AlphaFoldDB" id="A0A451D7C6"/>
<dbReference type="InterPro" id="IPR009080">
    <property type="entry name" value="tRNAsynth_Ia_anticodon-bd"/>
</dbReference>
<dbReference type="InterPro" id="IPR032678">
    <property type="entry name" value="tRNA-synt_1_cat_dom"/>
</dbReference>
<keyword evidence="9 12" id="KW-0067">ATP-binding</keyword>
<dbReference type="OrthoDB" id="9815130at2"/>
<dbReference type="InterPro" id="IPR015273">
    <property type="entry name" value="Cys-tRNA-synt_Ia_DALR"/>
</dbReference>
<dbReference type="CDD" id="cd00672">
    <property type="entry name" value="CysRS_core"/>
    <property type="match status" value="1"/>
</dbReference>
<dbReference type="RefSeq" id="WP_154029352.1">
    <property type="nucleotide sequence ID" value="NZ_LR217710.1"/>
</dbReference>
<proteinExistence type="inferred from homology"/>
<feature type="short sequence motif" description="'KMSKS' region" evidence="12">
    <location>
        <begin position="267"/>
        <end position="271"/>
    </location>
</feature>
<dbReference type="HAMAP" id="MF_00041">
    <property type="entry name" value="Cys_tRNA_synth"/>
    <property type="match status" value="1"/>
</dbReference>
<dbReference type="SUPFAM" id="SSF52374">
    <property type="entry name" value="Nucleotidylyl transferase"/>
    <property type="match status" value="1"/>
</dbReference>
<evidence type="ECO:0000313" key="14">
    <source>
        <dbReference type="EMBL" id="VFP81594.1"/>
    </source>
</evidence>
<feature type="domain" description="Cysteinyl-tRNA synthetase class Ia DALR" evidence="13">
    <location>
        <begin position="348"/>
        <end position="409"/>
    </location>
</feature>
<dbReference type="GO" id="GO:0005829">
    <property type="term" value="C:cytosol"/>
    <property type="evidence" value="ECO:0007669"/>
    <property type="project" value="TreeGrafter"/>
</dbReference>
<feature type="binding site" evidence="12">
    <location>
        <position position="270"/>
    </location>
    <ligand>
        <name>ATP</name>
        <dbReference type="ChEBI" id="CHEBI:30616"/>
    </ligand>
</feature>
<evidence type="ECO:0000259" key="13">
    <source>
        <dbReference type="SMART" id="SM00840"/>
    </source>
</evidence>
<feature type="binding site" evidence="12">
    <location>
        <position position="239"/>
    </location>
    <ligand>
        <name>Zn(2+)</name>
        <dbReference type="ChEBI" id="CHEBI:29105"/>
    </ligand>
</feature>
<keyword evidence="10 12" id="KW-0648">Protein biosynthesis</keyword>
<evidence type="ECO:0000256" key="9">
    <source>
        <dbReference type="ARBA" id="ARBA00022840"/>
    </source>
</evidence>
<dbReference type="Proteomes" id="UP000294344">
    <property type="component" value="Chromosome"/>
</dbReference>
<dbReference type="Gene3D" id="3.40.50.620">
    <property type="entry name" value="HUPs"/>
    <property type="match status" value="1"/>
</dbReference>
<accession>A0A451D7C6</accession>
<dbReference type="EMBL" id="LR217710">
    <property type="protein sequence ID" value="VFP81594.1"/>
    <property type="molecule type" value="Genomic_DNA"/>
</dbReference>
<dbReference type="GO" id="GO:0008270">
    <property type="term" value="F:zinc ion binding"/>
    <property type="evidence" value="ECO:0007669"/>
    <property type="project" value="UniProtKB-UniRule"/>
</dbReference>
<evidence type="ECO:0000256" key="8">
    <source>
        <dbReference type="ARBA" id="ARBA00022833"/>
    </source>
</evidence>
<sequence length="469" mass="55530">MLKIFNTLTKKKEKFDFLFTEQINIYVCGVTVYDLCHIGHARTFIMFDIIIRYLKNLGYKTYYVRNITDIDDKIIYKSKQKKESISFFSKRMIKLMNEDFLCLNLLRPNKEPRVTECISDIIFIIKILLKKNHAYISDNGDILFSICRYKNYGSLSHKINNCCFYENKNINNLSSIYTKDFVLWKRSIDPNEPFWPSPWGSGRPGWHIECSAIINKFFKGKVNIHGGGVDLLFPHHENELAQLKSFKNDFIVQFWMHSGMVIINNNKMSKSLSNTISIRYLLKKYDSEVIRYYFLSTHYRHPLYFLEKNLCLSKNILEKIYMSLLNCITNFHVKTNYKIKLRNIFRNKFYDAMNDDFNTPKACLILQKLSRYINKIKKNNIYLANILATDLVKLGNILGLLNYIPKDFLFKNKNISFSQINIIEILVKLRNSYRINKQWNLADIARKKLLTLGVIVEDNLNNSTYRFIN</sequence>
<feature type="short sequence motif" description="'HIGH' region" evidence="12">
    <location>
        <begin position="30"/>
        <end position="40"/>
    </location>
</feature>
<keyword evidence="5 12" id="KW-0436">Ligase</keyword>
<evidence type="ECO:0000256" key="4">
    <source>
        <dbReference type="ARBA" id="ARBA00022490"/>
    </source>
</evidence>
<dbReference type="GO" id="GO:0004817">
    <property type="term" value="F:cysteine-tRNA ligase activity"/>
    <property type="evidence" value="ECO:0007669"/>
    <property type="project" value="UniProtKB-UniRule"/>
</dbReference>
<dbReference type="NCBIfam" id="TIGR00435">
    <property type="entry name" value="cysS"/>
    <property type="match status" value="1"/>
</dbReference>
<dbReference type="SUPFAM" id="SSF47323">
    <property type="entry name" value="Anticodon-binding domain of a subclass of class I aminoacyl-tRNA synthetases"/>
    <property type="match status" value="1"/>
</dbReference>
<feature type="binding site" evidence="12">
    <location>
        <position position="210"/>
    </location>
    <ligand>
        <name>Zn(2+)</name>
        <dbReference type="ChEBI" id="CHEBI:29105"/>
    </ligand>
</feature>
<feature type="binding site" evidence="12">
    <location>
        <position position="28"/>
    </location>
    <ligand>
        <name>Zn(2+)</name>
        <dbReference type="ChEBI" id="CHEBI:29105"/>
    </ligand>
</feature>
<dbReference type="InterPro" id="IPR014729">
    <property type="entry name" value="Rossmann-like_a/b/a_fold"/>
</dbReference>
<dbReference type="PRINTS" id="PR00983">
    <property type="entry name" value="TRNASYNTHCYS"/>
</dbReference>
<comment type="catalytic activity">
    <reaction evidence="12">
        <text>tRNA(Cys) + L-cysteine + ATP = L-cysteinyl-tRNA(Cys) + AMP + diphosphate</text>
        <dbReference type="Rhea" id="RHEA:17773"/>
        <dbReference type="Rhea" id="RHEA-COMP:9661"/>
        <dbReference type="Rhea" id="RHEA-COMP:9679"/>
        <dbReference type="ChEBI" id="CHEBI:30616"/>
        <dbReference type="ChEBI" id="CHEBI:33019"/>
        <dbReference type="ChEBI" id="CHEBI:35235"/>
        <dbReference type="ChEBI" id="CHEBI:78442"/>
        <dbReference type="ChEBI" id="CHEBI:78517"/>
        <dbReference type="ChEBI" id="CHEBI:456215"/>
        <dbReference type="EC" id="6.1.1.16"/>
    </reaction>
</comment>
<evidence type="ECO:0000256" key="10">
    <source>
        <dbReference type="ARBA" id="ARBA00022917"/>
    </source>
</evidence>
<name>A0A451D7C6_9GAMM</name>
<protein>
    <recommendedName>
        <fullName evidence="12">Cysteine--tRNA ligase</fullName>
        <ecNumber evidence="12">6.1.1.16</ecNumber>
    </recommendedName>
    <alternativeName>
        <fullName evidence="12">Cysteinyl-tRNA synthetase</fullName>
        <shortName evidence="12">CysRS</shortName>
    </alternativeName>
</protein>
<dbReference type="GO" id="GO:0006423">
    <property type="term" value="P:cysteinyl-tRNA aminoacylation"/>
    <property type="evidence" value="ECO:0007669"/>
    <property type="project" value="UniProtKB-UniRule"/>
</dbReference>
<dbReference type="InterPro" id="IPR015803">
    <property type="entry name" value="Cys-tRNA-ligase"/>
</dbReference>
<keyword evidence="7 12" id="KW-0547">Nucleotide-binding</keyword>
<reference evidence="14 15" key="1">
    <citation type="submission" date="2019-02" db="EMBL/GenBank/DDBJ databases">
        <authorList>
            <person name="Manzano-Marin A."/>
            <person name="Manzano-Marin A."/>
        </authorList>
    </citation>
    <scope>NUCLEOTIDE SEQUENCE [LARGE SCALE GENOMIC DNA]</scope>
    <source>
        <strain evidence="14 15">BuCicurvipes</strain>
    </source>
</reference>
<evidence type="ECO:0000256" key="2">
    <source>
        <dbReference type="ARBA" id="ARBA00005594"/>
    </source>
</evidence>
<evidence type="ECO:0000256" key="11">
    <source>
        <dbReference type="ARBA" id="ARBA00023146"/>
    </source>
</evidence>
<dbReference type="Pfam" id="PF01406">
    <property type="entry name" value="tRNA-synt_1e"/>
    <property type="match status" value="1"/>
</dbReference>
<comment type="similarity">
    <text evidence="2 12">Belongs to the class-I aminoacyl-tRNA synthetase family.</text>
</comment>
<dbReference type="PANTHER" id="PTHR10890">
    <property type="entry name" value="CYSTEINYL-TRNA SYNTHETASE"/>
    <property type="match status" value="1"/>
</dbReference>
<comment type="subunit">
    <text evidence="3 12">Monomer.</text>
</comment>
<gene>
    <name evidence="12 14" type="primary">cysS</name>
    <name evidence="14" type="ORF">BUCICURV3402_316</name>
</gene>
<dbReference type="Gene3D" id="1.20.120.1910">
    <property type="entry name" value="Cysteine-tRNA ligase, C-terminal anti-codon recognition domain"/>
    <property type="match status" value="1"/>
</dbReference>
<comment type="subcellular location">
    <subcellularLocation>
        <location evidence="1 12">Cytoplasm</location>
    </subcellularLocation>
</comment>
<evidence type="ECO:0000256" key="12">
    <source>
        <dbReference type="HAMAP-Rule" id="MF_00041"/>
    </source>
</evidence>
<dbReference type="PANTHER" id="PTHR10890:SF3">
    <property type="entry name" value="CYSTEINE--TRNA LIGASE, CYTOPLASMIC"/>
    <property type="match status" value="1"/>
</dbReference>
<evidence type="ECO:0000313" key="15">
    <source>
        <dbReference type="Proteomes" id="UP000294344"/>
    </source>
</evidence>
<evidence type="ECO:0000256" key="7">
    <source>
        <dbReference type="ARBA" id="ARBA00022741"/>
    </source>
</evidence>
<organism evidence="14 15">
    <name type="scientific">Buchnera aphidicola</name>
    <name type="common">Cinara curvipes</name>
    <dbReference type="NCBI Taxonomy" id="2518975"/>
    <lineage>
        <taxon>Bacteria</taxon>
        <taxon>Pseudomonadati</taxon>
        <taxon>Pseudomonadota</taxon>
        <taxon>Gammaproteobacteria</taxon>
        <taxon>Enterobacterales</taxon>
        <taxon>Erwiniaceae</taxon>
        <taxon>Buchnera</taxon>
    </lineage>
</organism>
<evidence type="ECO:0000256" key="5">
    <source>
        <dbReference type="ARBA" id="ARBA00022598"/>
    </source>
</evidence>
<dbReference type="GO" id="GO:0005524">
    <property type="term" value="F:ATP binding"/>
    <property type="evidence" value="ECO:0007669"/>
    <property type="project" value="UniProtKB-UniRule"/>
</dbReference>